<accession>A0A841L4P6</accession>
<dbReference type="CDD" id="cd17574">
    <property type="entry name" value="REC_OmpR"/>
    <property type="match status" value="1"/>
</dbReference>
<evidence type="ECO:0000256" key="8">
    <source>
        <dbReference type="PROSITE-ProRule" id="PRU00169"/>
    </source>
</evidence>
<dbReference type="PANTHER" id="PTHR48111">
    <property type="entry name" value="REGULATOR OF RPOS"/>
    <property type="match status" value="1"/>
</dbReference>
<organism evidence="12 13">
    <name type="scientific">Anaerosolibacter carboniphilus</name>
    <dbReference type="NCBI Taxonomy" id="1417629"/>
    <lineage>
        <taxon>Bacteria</taxon>
        <taxon>Bacillati</taxon>
        <taxon>Bacillota</taxon>
        <taxon>Clostridia</taxon>
        <taxon>Peptostreptococcales</taxon>
        <taxon>Thermotaleaceae</taxon>
        <taxon>Anaerosolibacter</taxon>
    </lineage>
</organism>
<name>A0A841L4P6_9FIRM</name>
<feature type="DNA-binding region" description="OmpR/PhoB-type" evidence="9">
    <location>
        <begin position="128"/>
        <end position="226"/>
    </location>
</feature>
<proteinExistence type="predicted"/>
<dbReference type="GO" id="GO:0005829">
    <property type="term" value="C:cytosol"/>
    <property type="evidence" value="ECO:0007669"/>
    <property type="project" value="TreeGrafter"/>
</dbReference>
<dbReference type="PROSITE" id="PS50110">
    <property type="entry name" value="RESPONSE_REGULATORY"/>
    <property type="match status" value="1"/>
</dbReference>
<evidence type="ECO:0000256" key="5">
    <source>
        <dbReference type="ARBA" id="ARBA00023125"/>
    </source>
</evidence>
<dbReference type="InterPro" id="IPR016032">
    <property type="entry name" value="Sig_transdc_resp-reg_C-effctor"/>
</dbReference>
<feature type="domain" description="Response regulatory" evidence="10">
    <location>
        <begin position="3"/>
        <end position="115"/>
    </location>
</feature>
<evidence type="ECO:0000256" key="4">
    <source>
        <dbReference type="ARBA" id="ARBA00023015"/>
    </source>
</evidence>
<evidence type="ECO:0000256" key="9">
    <source>
        <dbReference type="PROSITE-ProRule" id="PRU01091"/>
    </source>
</evidence>
<dbReference type="InterPro" id="IPR036388">
    <property type="entry name" value="WH-like_DNA-bd_sf"/>
</dbReference>
<dbReference type="Gene3D" id="3.40.50.2300">
    <property type="match status" value="1"/>
</dbReference>
<dbReference type="Pfam" id="PF00486">
    <property type="entry name" value="Trans_reg_C"/>
    <property type="match status" value="1"/>
</dbReference>
<evidence type="ECO:0000256" key="1">
    <source>
        <dbReference type="ARBA" id="ARBA00018672"/>
    </source>
</evidence>
<dbReference type="GO" id="GO:0032993">
    <property type="term" value="C:protein-DNA complex"/>
    <property type="evidence" value="ECO:0007669"/>
    <property type="project" value="TreeGrafter"/>
</dbReference>
<dbReference type="GO" id="GO:0000976">
    <property type="term" value="F:transcription cis-regulatory region binding"/>
    <property type="evidence" value="ECO:0007669"/>
    <property type="project" value="TreeGrafter"/>
</dbReference>
<keyword evidence="5 9" id="KW-0238">DNA-binding</keyword>
<evidence type="ECO:0000256" key="6">
    <source>
        <dbReference type="ARBA" id="ARBA00023163"/>
    </source>
</evidence>
<evidence type="ECO:0000259" key="10">
    <source>
        <dbReference type="PROSITE" id="PS50110"/>
    </source>
</evidence>
<feature type="domain" description="OmpR/PhoB-type" evidence="11">
    <location>
        <begin position="128"/>
        <end position="226"/>
    </location>
</feature>
<dbReference type="SUPFAM" id="SSF52172">
    <property type="entry name" value="CheY-like"/>
    <property type="match status" value="1"/>
</dbReference>
<dbReference type="SMART" id="SM00448">
    <property type="entry name" value="REC"/>
    <property type="match status" value="1"/>
</dbReference>
<dbReference type="Proteomes" id="UP000579281">
    <property type="component" value="Unassembled WGS sequence"/>
</dbReference>
<keyword evidence="2 8" id="KW-0597">Phosphoprotein</keyword>
<dbReference type="InterPro" id="IPR039420">
    <property type="entry name" value="WalR-like"/>
</dbReference>
<dbReference type="PROSITE" id="PS51755">
    <property type="entry name" value="OMPR_PHOB"/>
    <property type="match status" value="1"/>
</dbReference>
<dbReference type="GO" id="GO:0000156">
    <property type="term" value="F:phosphorelay response regulator activity"/>
    <property type="evidence" value="ECO:0007669"/>
    <property type="project" value="TreeGrafter"/>
</dbReference>
<dbReference type="SUPFAM" id="SSF46894">
    <property type="entry name" value="C-terminal effector domain of the bipartite response regulators"/>
    <property type="match status" value="1"/>
</dbReference>
<protein>
    <recommendedName>
        <fullName evidence="1">Stage 0 sporulation protein A homolog</fullName>
    </recommendedName>
</protein>
<evidence type="ECO:0000256" key="7">
    <source>
        <dbReference type="ARBA" id="ARBA00024867"/>
    </source>
</evidence>
<evidence type="ECO:0000313" key="13">
    <source>
        <dbReference type="Proteomes" id="UP000579281"/>
    </source>
</evidence>
<keyword evidence="3" id="KW-0902">Two-component regulatory system</keyword>
<evidence type="ECO:0000256" key="2">
    <source>
        <dbReference type="ARBA" id="ARBA00022553"/>
    </source>
</evidence>
<reference evidence="12 13" key="1">
    <citation type="submission" date="2020-08" db="EMBL/GenBank/DDBJ databases">
        <title>Genomic Encyclopedia of Type Strains, Phase IV (KMG-IV): sequencing the most valuable type-strain genomes for metagenomic binning, comparative biology and taxonomic classification.</title>
        <authorList>
            <person name="Goeker M."/>
        </authorList>
    </citation>
    <scope>NUCLEOTIDE SEQUENCE [LARGE SCALE GENOMIC DNA]</scope>
    <source>
        <strain evidence="12 13">DSM 103526</strain>
    </source>
</reference>
<dbReference type="PANTHER" id="PTHR48111:SF40">
    <property type="entry name" value="PHOSPHATE REGULON TRANSCRIPTIONAL REGULATORY PROTEIN PHOB"/>
    <property type="match status" value="1"/>
</dbReference>
<comment type="function">
    <text evidence="7">May play the central regulatory role in sporulation. It may be an element of the effector pathway responsible for the activation of sporulation genes in response to nutritional stress. Spo0A may act in concert with spo0H (a sigma factor) to control the expression of some genes that are critical to the sporulation process.</text>
</comment>
<gene>
    <name evidence="12" type="ORF">HNQ80_003414</name>
</gene>
<sequence length="246" mass="28512">MHKILVVDDDKNIVLMITEFLKIHDMKAIQAFNGKEAIELLDESIQLVILDINMNALNGIEVCKMIRQNYNVPILFLSANTAQHDKVLGLGVGADDYITKPFDPLELVARVKAHIRRREEYNKNSLTSMVIGFDEFCIHRNAHKVIKNGEEIYLSSTEFKLLLYFIDHAYMAMTRKQILMDVWESQHYDENTVTTYVKRLREKLKSDENDQGYIKSVRSVGYIFEADITMLPHQANPIYLKDKSAR</sequence>
<dbReference type="CDD" id="cd00383">
    <property type="entry name" value="trans_reg_C"/>
    <property type="match status" value="1"/>
</dbReference>
<keyword evidence="6" id="KW-0804">Transcription</keyword>
<evidence type="ECO:0000313" key="12">
    <source>
        <dbReference type="EMBL" id="MBB6217295.1"/>
    </source>
</evidence>
<dbReference type="InterPro" id="IPR001789">
    <property type="entry name" value="Sig_transdc_resp-reg_receiver"/>
</dbReference>
<dbReference type="Pfam" id="PF00072">
    <property type="entry name" value="Response_reg"/>
    <property type="match status" value="1"/>
</dbReference>
<dbReference type="Gene3D" id="1.10.10.10">
    <property type="entry name" value="Winged helix-like DNA-binding domain superfamily/Winged helix DNA-binding domain"/>
    <property type="match status" value="1"/>
</dbReference>
<dbReference type="RefSeq" id="WP_243183340.1">
    <property type="nucleotide sequence ID" value="NZ_JACHEN010000022.1"/>
</dbReference>
<evidence type="ECO:0000259" key="11">
    <source>
        <dbReference type="PROSITE" id="PS51755"/>
    </source>
</evidence>
<dbReference type="GO" id="GO:0006355">
    <property type="term" value="P:regulation of DNA-templated transcription"/>
    <property type="evidence" value="ECO:0007669"/>
    <property type="project" value="InterPro"/>
</dbReference>
<keyword evidence="13" id="KW-1185">Reference proteome</keyword>
<keyword evidence="4" id="KW-0805">Transcription regulation</keyword>
<dbReference type="Gene3D" id="6.10.250.690">
    <property type="match status" value="1"/>
</dbReference>
<evidence type="ECO:0000256" key="3">
    <source>
        <dbReference type="ARBA" id="ARBA00023012"/>
    </source>
</evidence>
<dbReference type="AlphaFoldDB" id="A0A841L4P6"/>
<dbReference type="EMBL" id="JACHEN010000022">
    <property type="protein sequence ID" value="MBB6217295.1"/>
    <property type="molecule type" value="Genomic_DNA"/>
</dbReference>
<comment type="caution">
    <text evidence="12">The sequence shown here is derived from an EMBL/GenBank/DDBJ whole genome shotgun (WGS) entry which is preliminary data.</text>
</comment>
<feature type="modified residue" description="4-aspartylphosphate" evidence="8">
    <location>
        <position position="51"/>
    </location>
</feature>
<dbReference type="InterPro" id="IPR011006">
    <property type="entry name" value="CheY-like_superfamily"/>
</dbReference>
<dbReference type="InterPro" id="IPR001867">
    <property type="entry name" value="OmpR/PhoB-type_DNA-bd"/>
</dbReference>
<dbReference type="SMART" id="SM00862">
    <property type="entry name" value="Trans_reg_C"/>
    <property type="match status" value="1"/>
</dbReference>